<comment type="similarity">
    <text evidence="7">Belongs to the SPRING family.</text>
</comment>
<dbReference type="InterPro" id="IPR019352">
    <property type="entry name" value="SPRING1"/>
</dbReference>
<feature type="non-terminal residue" evidence="9">
    <location>
        <position position="135"/>
    </location>
</feature>
<evidence type="ECO:0000256" key="8">
    <source>
        <dbReference type="ARBA" id="ARBA00023485"/>
    </source>
</evidence>
<evidence type="ECO:0000256" key="7">
    <source>
        <dbReference type="ARBA" id="ARBA00023461"/>
    </source>
</evidence>
<sequence>MVATVFPDRESGLRRVTNRSSTLFVLIYLASFSVVSSSKLRCRNTVQGRFFTADDQGALCTLDKVDSTTGCCSFQELDVCKGCDASSQCCGEFEMCVSCCLQPQNEALRQISIQPRGAGKNLYHWVIVGPVIFFH</sequence>
<comment type="subcellular location">
    <subcellularLocation>
        <location evidence="1">Golgi apparatus membrane</location>
        <topology evidence="1">Single-pass membrane protein</topology>
    </subcellularLocation>
</comment>
<comment type="caution">
    <text evidence="9">The sequence shown here is derived from an EMBL/GenBank/DDBJ whole genome shotgun (WGS) entry which is preliminary data.</text>
</comment>
<keyword evidence="2" id="KW-0812">Transmembrane</keyword>
<protein>
    <recommendedName>
        <fullName evidence="8">SREBP regulating gene protein</fullName>
    </recommendedName>
</protein>
<evidence type="ECO:0000256" key="2">
    <source>
        <dbReference type="ARBA" id="ARBA00022692"/>
    </source>
</evidence>
<evidence type="ECO:0000313" key="10">
    <source>
        <dbReference type="Proteomes" id="UP001190700"/>
    </source>
</evidence>
<evidence type="ECO:0000313" key="9">
    <source>
        <dbReference type="EMBL" id="KAK3261764.1"/>
    </source>
</evidence>
<keyword evidence="6" id="KW-0325">Glycoprotein</keyword>
<dbReference type="PANTHER" id="PTHR13481:SF0">
    <property type="entry name" value="SREBP REGULATING GENE PROTEIN"/>
    <property type="match status" value="1"/>
</dbReference>
<evidence type="ECO:0000256" key="3">
    <source>
        <dbReference type="ARBA" id="ARBA00022989"/>
    </source>
</evidence>
<dbReference type="EMBL" id="LGRX02016683">
    <property type="protein sequence ID" value="KAK3261764.1"/>
    <property type="molecule type" value="Genomic_DNA"/>
</dbReference>
<dbReference type="Proteomes" id="UP001190700">
    <property type="component" value="Unassembled WGS sequence"/>
</dbReference>
<dbReference type="GO" id="GO:0000139">
    <property type="term" value="C:Golgi membrane"/>
    <property type="evidence" value="ECO:0007669"/>
    <property type="project" value="UniProtKB-SubCell"/>
</dbReference>
<keyword evidence="4" id="KW-0333">Golgi apparatus</keyword>
<keyword evidence="5" id="KW-0472">Membrane</keyword>
<dbReference type="AlphaFoldDB" id="A0AAE0FL91"/>
<evidence type="ECO:0000256" key="5">
    <source>
        <dbReference type="ARBA" id="ARBA00023136"/>
    </source>
</evidence>
<evidence type="ECO:0000256" key="4">
    <source>
        <dbReference type="ARBA" id="ARBA00023034"/>
    </source>
</evidence>
<reference evidence="9 10" key="1">
    <citation type="journal article" date="2015" name="Genome Biol. Evol.">
        <title>Comparative Genomics of a Bacterivorous Green Alga Reveals Evolutionary Causalities and Consequences of Phago-Mixotrophic Mode of Nutrition.</title>
        <authorList>
            <person name="Burns J.A."/>
            <person name="Paasch A."/>
            <person name="Narechania A."/>
            <person name="Kim E."/>
        </authorList>
    </citation>
    <scope>NUCLEOTIDE SEQUENCE [LARGE SCALE GENOMIC DNA]</scope>
    <source>
        <strain evidence="9 10">PLY_AMNH</strain>
    </source>
</reference>
<evidence type="ECO:0000256" key="6">
    <source>
        <dbReference type="ARBA" id="ARBA00023180"/>
    </source>
</evidence>
<name>A0AAE0FL91_9CHLO</name>
<keyword evidence="3" id="KW-1133">Transmembrane helix</keyword>
<gene>
    <name evidence="9" type="ORF">CYMTET_29344</name>
</gene>
<dbReference type="GO" id="GO:2000640">
    <property type="term" value="P:positive regulation of SREBP signaling pathway"/>
    <property type="evidence" value="ECO:0007669"/>
    <property type="project" value="InterPro"/>
</dbReference>
<dbReference type="Pfam" id="PF10218">
    <property type="entry name" value="SPRING1"/>
    <property type="match status" value="1"/>
</dbReference>
<evidence type="ECO:0000256" key="1">
    <source>
        <dbReference type="ARBA" id="ARBA00004194"/>
    </source>
</evidence>
<accession>A0AAE0FL91</accession>
<keyword evidence="10" id="KW-1185">Reference proteome</keyword>
<organism evidence="9 10">
    <name type="scientific">Cymbomonas tetramitiformis</name>
    <dbReference type="NCBI Taxonomy" id="36881"/>
    <lineage>
        <taxon>Eukaryota</taxon>
        <taxon>Viridiplantae</taxon>
        <taxon>Chlorophyta</taxon>
        <taxon>Pyramimonadophyceae</taxon>
        <taxon>Pyramimonadales</taxon>
        <taxon>Pyramimonadaceae</taxon>
        <taxon>Cymbomonas</taxon>
    </lineage>
</organism>
<proteinExistence type="inferred from homology"/>
<dbReference type="PANTHER" id="PTHR13481">
    <property type="entry name" value="SREBP REGULATING GENE PROTEIN"/>
    <property type="match status" value="1"/>
</dbReference>